<accession>A0ABU3VK13</accession>
<comment type="caution">
    <text evidence="4">The sequence shown here is derived from an EMBL/GenBank/DDBJ whole genome shotgun (WGS) entry which is preliminary data.</text>
</comment>
<reference evidence="5" key="1">
    <citation type="submission" date="2023-05" db="EMBL/GenBank/DDBJ databases">
        <title>Sedimentitalea sp. nov. JM2-8.</title>
        <authorList>
            <person name="Huang J."/>
        </authorList>
    </citation>
    <scope>NUCLEOTIDE SEQUENCE [LARGE SCALE GENOMIC DNA]</scope>
    <source>
        <strain evidence="5">KHS03</strain>
    </source>
</reference>
<sequence>MKKVITYGTFDTLHYGHLLLLKRAREMGDHLTVALSSDSFNAKKEKASHFDYAQRREFLEAITYVDAIIPEHDWEQKRDDIVTHGIDVFTMGDDWSGQFDFLSDLCEVVYLSRTPRISTTAIKQIHKVAAE</sequence>
<dbReference type="EMBL" id="JASMWN010000025">
    <property type="protein sequence ID" value="MDU9006515.1"/>
    <property type="molecule type" value="Genomic_DNA"/>
</dbReference>
<dbReference type="Gene3D" id="3.40.50.620">
    <property type="entry name" value="HUPs"/>
    <property type="match status" value="1"/>
</dbReference>
<keyword evidence="5" id="KW-1185">Reference proteome</keyword>
<dbReference type="Proteomes" id="UP001255416">
    <property type="component" value="Unassembled WGS sequence"/>
</dbReference>
<dbReference type="InterPro" id="IPR014729">
    <property type="entry name" value="Rossmann-like_a/b/a_fold"/>
</dbReference>
<dbReference type="InterPro" id="IPR050385">
    <property type="entry name" value="Archaeal_FAD_synthase"/>
</dbReference>
<name>A0ABU3VK13_9RHOB</name>
<evidence type="ECO:0000313" key="5">
    <source>
        <dbReference type="Proteomes" id="UP001255416"/>
    </source>
</evidence>
<evidence type="ECO:0000313" key="4">
    <source>
        <dbReference type="EMBL" id="MDU9006515.1"/>
    </source>
</evidence>
<dbReference type="InterPro" id="IPR004821">
    <property type="entry name" value="Cyt_trans-like"/>
</dbReference>
<keyword evidence="1 4" id="KW-0808">Transferase</keyword>
<gene>
    <name evidence="4" type="primary">tagD</name>
    <name evidence="4" type="ORF">QO231_22015</name>
</gene>
<proteinExistence type="predicted"/>
<evidence type="ECO:0000256" key="2">
    <source>
        <dbReference type="ARBA" id="ARBA00022695"/>
    </source>
</evidence>
<dbReference type="GO" id="GO:0047348">
    <property type="term" value="F:glycerol-3-phosphate cytidylyltransferase activity"/>
    <property type="evidence" value="ECO:0007669"/>
    <property type="project" value="UniProtKB-EC"/>
</dbReference>
<dbReference type="PANTHER" id="PTHR43793">
    <property type="entry name" value="FAD SYNTHASE"/>
    <property type="match status" value="1"/>
</dbReference>
<dbReference type="RefSeq" id="WP_316781638.1">
    <property type="nucleotide sequence ID" value="NZ_JASMWN010000025.1"/>
</dbReference>
<dbReference type="SUPFAM" id="SSF52374">
    <property type="entry name" value="Nucleotidylyl transferase"/>
    <property type="match status" value="1"/>
</dbReference>
<dbReference type="Pfam" id="PF01467">
    <property type="entry name" value="CTP_transf_like"/>
    <property type="match status" value="1"/>
</dbReference>
<dbReference type="NCBIfam" id="TIGR00125">
    <property type="entry name" value="cyt_tran_rel"/>
    <property type="match status" value="1"/>
</dbReference>
<organism evidence="4 5">
    <name type="scientific">Sedimentitalea todarodis</name>
    <dbReference type="NCBI Taxonomy" id="1631240"/>
    <lineage>
        <taxon>Bacteria</taxon>
        <taxon>Pseudomonadati</taxon>
        <taxon>Pseudomonadota</taxon>
        <taxon>Alphaproteobacteria</taxon>
        <taxon>Rhodobacterales</taxon>
        <taxon>Paracoccaceae</taxon>
        <taxon>Sedimentitalea</taxon>
    </lineage>
</organism>
<evidence type="ECO:0000256" key="1">
    <source>
        <dbReference type="ARBA" id="ARBA00022679"/>
    </source>
</evidence>
<protein>
    <submittedName>
        <fullName evidence="4">Glycerol-3-phosphate cytidylyltransferase</fullName>
        <ecNumber evidence="4">2.7.7.39</ecNumber>
    </submittedName>
</protein>
<evidence type="ECO:0000259" key="3">
    <source>
        <dbReference type="Pfam" id="PF01467"/>
    </source>
</evidence>
<dbReference type="InterPro" id="IPR006409">
    <property type="entry name" value="G3P_cytidylTrfase"/>
</dbReference>
<dbReference type="EC" id="2.7.7.39" evidence="4"/>
<keyword evidence="2 4" id="KW-0548">Nucleotidyltransferase</keyword>
<feature type="domain" description="Cytidyltransferase-like" evidence="3">
    <location>
        <begin position="5"/>
        <end position="124"/>
    </location>
</feature>
<dbReference type="PANTHER" id="PTHR43793:SF1">
    <property type="entry name" value="FAD SYNTHASE"/>
    <property type="match status" value="1"/>
</dbReference>
<dbReference type="NCBIfam" id="TIGR01518">
    <property type="entry name" value="g3p_cytidyltrns"/>
    <property type="match status" value="1"/>
</dbReference>